<evidence type="ECO:0000256" key="1">
    <source>
        <dbReference type="ARBA" id="ARBA00004141"/>
    </source>
</evidence>
<name>A0A1G8DTS9_9MICO</name>
<dbReference type="Proteomes" id="UP000199009">
    <property type="component" value="Chromosome I"/>
</dbReference>
<evidence type="ECO:0000313" key="8">
    <source>
        <dbReference type="Proteomes" id="UP000199009"/>
    </source>
</evidence>
<comment type="subcellular location">
    <subcellularLocation>
        <location evidence="1">Membrane</location>
        <topology evidence="1">Multi-pass membrane protein</topology>
    </subcellularLocation>
</comment>
<keyword evidence="4 5" id="KW-0472">Membrane</keyword>
<accession>A0A1G8DTS9</accession>
<gene>
    <name evidence="7" type="ORF">SAMN04489810_3444</name>
</gene>
<protein>
    <submittedName>
        <fullName evidence="7">O-antigen ligase</fullName>
    </submittedName>
</protein>
<reference evidence="7 8" key="1">
    <citation type="submission" date="2016-10" db="EMBL/GenBank/DDBJ databases">
        <authorList>
            <person name="de Groot N.N."/>
        </authorList>
    </citation>
    <scope>NUCLEOTIDE SEQUENCE [LARGE SCALE GENOMIC DNA]</scope>
    <source>
        <strain evidence="7 8">DSM 23142</strain>
    </source>
</reference>
<evidence type="ECO:0000256" key="3">
    <source>
        <dbReference type="ARBA" id="ARBA00022989"/>
    </source>
</evidence>
<dbReference type="PANTHER" id="PTHR37422:SF23">
    <property type="entry name" value="TEICHURONIC ACID BIOSYNTHESIS PROTEIN TUAE"/>
    <property type="match status" value="1"/>
</dbReference>
<dbReference type="InterPro" id="IPR051533">
    <property type="entry name" value="WaaL-like"/>
</dbReference>
<keyword evidence="7" id="KW-0436">Ligase</keyword>
<evidence type="ECO:0000259" key="6">
    <source>
        <dbReference type="Pfam" id="PF04932"/>
    </source>
</evidence>
<feature type="transmembrane region" description="Helical" evidence="5">
    <location>
        <begin position="102"/>
        <end position="120"/>
    </location>
</feature>
<sequence length="430" mass="45796">MPLRKTRTRPDAVGWLTLYLILLLFLPTRLVLGPLGSAGAPSLLFGLGSLLLWLLMFIGAARRVSSGPQPIRIALGVLLFCVGVSYVMAMTRPLSPDETSPADVALLALASWAGTLLLTHDGIDDRSRLETLIWRFAVCGGLIAALGLFQIATRQLWVDQLSIPGLSGEPVYTLGSRGGYPRPPGTATHPIEYGVILAMLLPIALYVGFAQTHRGPVVRWLPAAAIGAIIPLTSSRSAYLGAAIALVICMVGWTRARRLRVTGLVAAGLLAMLVLTPNFVNSIAGLFTGAGDDPSITSRTDGFAVAGNFIAQNPWFGRGLGTFLPKYRIFDNQYLLLLVTIGIVGTLAFLALGVTAAVTMFRLRTRLRDEASRDLAMALAAAICAGFACLFMFDAFAFPMTMGTLFLILGMAGALRRIEAARAGLAALLR</sequence>
<feature type="transmembrane region" description="Helical" evidence="5">
    <location>
        <begin position="12"/>
        <end position="32"/>
    </location>
</feature>
<keyword evidence="3 5" id="KW-1133">Transmembrane helix</keyword>
<dbReference type="PANTHER" id="PTHR37422">
    <property type="entry name" value="TEICHURONIC ACID BIOSYNTHESIS PROTEIN TUAE"/>
    <property type="match status" value="1"/>
</dbReference>
<feature type="transmembrane region" description="Helical" evidence="5">
    <location>
        <begin position="216"/>
        <end position="232"/>
    </location>
</feature>
<keyword evidence="8" id="KW-1185">Reference proteome</keyword>
<feature type="transmembrane region" description="Helical" evidence="5">
    <location>
        <begin position="38"/>
        <end position="61"/>
    </location>
</feature>
<feature type="transmembrane region" description="Helical" evidence="5">
    <location>
        <begin position="132"/>
        <end position="152"/>
    </location>
</feature>
<feature type="transmembrane region" description="Helical" evidence="5">
    <location>
        <begin position="261"/>
        <end position="280"/>
    </location>
</feature>
<dbReference type="AlphaFoldDB" id="A0A1G8DTS9"/>
<dbReference type="GO" id="GO:0016874">
    <property type="term" value="F:ligase activity"/>
    <property type="evidence" value="ECO:0007669"/>
    <property type="project" value="UniProtKB-KW"/>
</dbReference>
<dbReference type="InterPro" id="IPR007016">
    <property type="entry name" value="O-antigen_ligase-rel_domated"/>
</dbReference>
<evidence type="ECO:0000256" key="2">
    <source>
        <dbReference type="ARBA" id="ARBA00022692"/>
    </source>
</evidence>
<evidence type="ECO:0000256" key="5">
    <source>
        <dbReference type="SAM" id="Phobius"/>
    </source>
</evidence>
<proteinExistence type="predicted"/>
<feature type="transmembrane region" description="Helical" evidence="5">
    <location>
        <begin position="334"/>
        <end position="363"/>
    </location>
</feature>
<keyword evidence="2 5" id="KW-0812">Transmembrane</keyword>
<evidence type="ECO:0000256" key="4">
    <source>
        <dbReference type="ARBA" id="ARBA00023136"/>
    </source>
</evidence>
<dbReference type="EMBL" id="LT629692">
    <property type="protein sequence ID" value="SDH60991.1"/>
    <property type="molecule type" value="Genomic_DNA"/>
</dbReference>
<dbReference type="GO" id="GO:0016020">
    <property type="term" value="C:membrane"/>
    <property type="evidence" value="ECO:0007669"/>
    <property type="project" value="UniProtKB-SubCell"/>
</dbReference>
<dbReference type="STRING" id="370764.SAMN04489810_3444"/>
<evidence type="ECO:0000313" key="7">
    <source>
        <dbReference type="EMBL" id="SDH60991.1"/>
    </source>
</evidence>
<feature type="domain" description="O-antigen ligase-related" evidence="6">
    <location>
        <begin position="224"/>
        <end position="350"/>
    </location>
</feature>
<feature type="transmembrane region" description="Helical" evidence="5">
    <location>
        <begin position="375"/>
        <end position="393"/>
    </location>
</feature>
<organism evidence="7 8">
    <name type="scientific">Microbacterium pygmaeum</name>
    <dbReference type="NCBI Taxonomy" id="370764"/>
    <lineage>
        <taxon>Bacteria</taxon>
        <taxon>Bacillati</taxon>
        <taxon>Actinomycetota</taxon>
        <taxon>Actinomycetes</taxon>
        <taxon>Micrococcales</taxon>
        <taxon>Microbacteriaceae</taxon>
        <taxon>Microbacterium</taxon>
    </lineage>
</organism>
<dbReference type="Pfam" id="PF04932">
    <property type="entry name" value="Wzy_C"/>
    <property type="match status" value="1"/>
</dbReference>
<feature type="transmembrane region" description="Helical" evidence="5">
    <location>
        <begin position="238"/>
        <end position="254"/>
    </location>
</feature>
<feature type="transmembrane region" description="Helical" evidence="5">
    <location>
        <begin position="73"/>
        <end position="90"/>
    </location>
</feature>
<feature type="transmembrane region" description="Helical" evidence="5">
    <location>
        <begin position="191"/>
        <end position="209"/>
    </location>
</feature>